<dbReference type="Pfam" id="PF09172">
    <property type="entry name" value="Vit_open_b-sht"/>
    <property type="match status" value="1"/>
</dbReference>
<feature type="chain" id="PRO_5004252784" evidence="7">
    <location>
        <begin position="19"/>
        <end position="1776"/>
    </location>
</feature>
<evidence type="ECO:0000256" key="6">
    <source>
        <dbReference type="SAM" id="MobiDB-lite"/>
    </source>
</evidence>
<evidence type="ECO:0000256" key="2">
    <source>
        <dbReference type="ARBA" id="ARBA00022761"/>
    </source>
</evidence>
<dbReference type="Pfam" id="PF01347">
    <property type="entry name" value="Vitellogenin_N"/>
    <property type="match status" value="1"/>
</dbReference>
<proteinExistence type="evidence at transcript level"/>
<feature type="domain" description="VWFD" evidence="9">
    <location>
        <begin position="1440"/>
        <end position="1630"/>
    </location>
</feature>
<dbReference type="InterPro" id="IPR001747">
    <property type="entry name" value="Vitellogenin_N"/>
</dbReference>
<dbReference type="InterPro" id="IPR001846">
    <property type="entry name" value="VWF_type-D"/>
</dbReference>
<keyword evidence="3" id="KW-1015">Disulfide bond</keyword>
<dbReference type="PROSITE" id="PS51233">
    <property type="entry name" value="VWFD"/>
    <property type="match status" value="1"/>
</dbReference>
<feature type="compositionally biased region" description="Low complexity" evidence="6">
    <location>
        <begin position="379"/>
        <end position="393"/>
    </location>
</feature>
<feature type="region of interest" description="Disordered" evidence="6">
    <location>
        <begin position="371"/>
        <end position="399"/>
    </location>
</feature>
<dbReference type="Pfam" id="PF00094">
    <property type="entry name" value="VWD"/>
    <property type="match status" value="1"/>
</dbReference>
<dbReference type="InterPro" id="IPR050733">
    <property type="entry name" value="Vitellogenin/Apolipophorin"/>
</dbReference>
<feature type="region of interest" description="Disordered" evidence="6">
    <location>
        <begin position="327"/>
        <end position="354"/>
    </location>
</feature>
<gene>
    <name evidence="10" type="primary">CjVg</name>
</gene>
<dbReference type="FunFam" id="1.25.10.20:FF:000003">
    <property type="entry name" value="Vitellogenin C"/>
    <property type="match status" value="1"/>
</dbReference>
<keyword evidence="2" id="KW-0758">Storage protein</keyword>
<dbReference type="EMBL" id="AB190809">
    <property type="protein sequence ID" value="BAD91195.1"/>
    <property type="molecule type" value="mRNA"/>
</dbReference>
<dbReference type="PANTHER" id="PTHR23345:SF15">
    <property type="entry name" value="VITELLOGENIN 1-RELATED"/>
    <property type="match status" value="1"/>
</dbReference>
<dbReference type="InterPro" id="IPR011030">
    <property type="entry name" value="Lipovitellin_superhlx_dom"/>
</dbReference>
<evidence type="ECO:0000256" key="1">
    <source>
        <dbReference type="ARBA" id="ARBA00022729"/>
    </source>
</evidence>
<dbReference type="SUPFAM" id="SSF48431">
    <property type="entry name" value="Lipovitellin-phosvitin complex, superhelical domain"/>
    <property type="match status" value="1"/>
</dbReference>
<dbReference type="SMART" id="SM01169">
    <property type="entry name" value="DUF1943"/>
    <property type="match status" value="1"/>
</dbReference>
<evidence type="ECO:0000256" key="4">
    <source>
        <dbReference type="ARBA" id="ARBA00023180"/>
    </source>
</evidence>
<dbReference type="PROSITE" id="PS51211">
    <property type="entry name" value="VITELLOGENIN"/>
    <property type="match status" value="1"/>
</dbReference>
<organism evidence="10">
    <name type="scientific">Saturnia japonica</name>
    <dbReference type="NCBI Taxonomy" id="37778"/>
    <lineage>
        <taxon>Eukaryota</taxon>
        <taxon>Metazoa</taxon>
        <taxon>Ecdysozoa</taxon>
        <taxon>Arthropoda</taxon>
        <taxon>Hexapoda</taxon>
        <taxon>Insecta</taxon>
        <taxon>Pterygota</taxon>
        <taxon>Neoptera</taxon>
        <taxon>Endopterygota</taxon>
        <taxon>Lepidoptera</taxon>
        <taxon>Glossata</taxon>
        <taxon>Ditrysia</taxon>
        <taxon>Bombycoidea</taxon>
        <taxon>Saturniidae</taxon>
        <taxon>Saturniinae</taxon>
        <taxon>Saturniini</taxon>
        <taxon>Saturnia</taxon>
        <taxon>Caligula</taxon>
    </lineage>
</organism>
<dbReference type="GO" id="GO:0045735">
    <property type="term" value="F:nutrient reservoir activity"/>
    <property type="evidence" value="ECO:0007669"/>
    <property type="project" value="UniProtKB-KW"/>
</dbReference>
<keyword evidence="1 7" id="KW-0732">Signal</keyword>
<dbReference type="SMART" id="SM00216">
    <property type="entry name" value="VWD"/>
    <property type="match status" value="1"/>
</dbReference>
<dbReference type="SUPFAM" id="SSF56968">
    <property type="entry name" value="Lipovitellin-phosvitin complex, beta-sheet shell regions"/>
    <property type="match status" value="2"/>
</dbReference>
<dbReference type="GO" id="GO:0005319">
    <property type="term" value="F:lipid transporter activity"/>
    <property type="evidence" value="ECO:0007669"/>
    <property type="project" value="InterPro"/>
</dbReference>
<reference evidence="10" key="1">
    <citation type="journal article" date="2008" name="J. Insect Biotechnol. Sericology">
        <title>Purification and cDNA Cloning of Vitellogenin of the Wild Silkworm, Saturnia japonica (Lepidoptera: Saturniidae).</title>
        <authorList>
            <person name="Meng Y."/>
            <person name="Liu C."/>
            <person name="Shiomi K."/>
            <person name="Nakagaki M."/>
            <person name="Banno Y."/>
            <person name="Kajiura Z."/>
        </authorList>
    </citation>
    <scope>NUCLEOTIDE SEQUENCE</scope>
</reference>
<dbReference type="Gene3D" id="2.20.80.10">
    <property type="entry name" value="Lipovitellin-phosvitin complex, chain A, domain 4"/>
    <property type="match status" value="1"/>
</dbReference>
<accession>Q59IU3</accession>
<dbReference type="Gene3D" id="2.30.230.10">
    <property type="entry name" value="Lipovitellin, beta-sheet shell regions, chain A"/>
    <property type="match status" value="1"/>
</dbReference>
<dbReference type="SMART" id="SM00638">
    <property type="entry name" value="LPD_N"/>
    <property type="match status" value="1"/>
</dbReference>
<evidence type="ECO:0000313" key="10">
    <source>
        <dbReference type="EMBL" id="BAD91195.1"/>
    </source>
</evidence>
<evidence type="ECO:0000256" key="3">
    <source>
        <dbReference type="ARBA" id="ARBA00023157"/>
    </source>
</evidence>
<protein>
    <submittedName>
        <fullName evidence="10">Vitellogenin</fullName>
    </submittedName>
</protein>
<dbReference type="Gene3D" id="1.25.10.20">
    <property type="entry name" value="Vitellinogen, superhelical"/>
    <property type="match status" value="1"/>
</dbReference>
<evidence type="ECO:0000259" key="8">
    <source>
        <dbReference type="PROSITE" id="PS51211"/>
    </source>
</evidence>
<dbReference type="InterPro" id="IPR015816">
    <property type="entry name" value="Vitellinogen_b-sht_N"/>
</dbReference>
<dbReference type="PANTHER" id="PTHR23345">
    <property type="entry name" value="VITELLOGENIN-RELATED"/>
    <property type="match status" value="1"/>
</dbReference>
<dbReference type="InterPro" id="IPR015819">
    <property type="entry name" value="Lipid_transp_b-sht_shell"/>
</dbReference>
<name>Q59IU3_9NEOP</name>
<feature type="region of interest" description="Disordered" evidence="6">
    <location>
        <begin position="1655"/>
        <end position="1683"/>
    </location>
</feature>
<comment type="caution">
    <text evidence="5">Lacks conserved residue(s) required for the propagation of feature annotation.</text>
</comment>
<evidence type="ECO:0000256" key="5">
    <source>
        <dbReference type="PROSITE-ProRule" id="PRU00557"/>
    </source>
</evidence>
<keyword evidence="4" id="KW-0325">Glycoprotein</keyword>
<feature type="compositionally biased region" description="Basic and acidic residues" evidence="6">
    <location>
        <begin position="338"/>
        <end position="350"/>
    </location>
</feature>
<feature type="domain" description="Vitellogenin" evidence="8">
    <location>
        <begin position="29"/>
        <end position="806"/>
    </location>
</feature>
<evidence type="ECO:0000259" key="9">
    <source>
        <dbReference type="PROSITE" id="PS51233"/>
    </source>
</evidence>
<dbReference type="InterPro" id="IPR015255">
    <property type="entry name" value="Vitellinogen_open_b-sht"/>
</dbReference>
<evidence type="ECO:0000256" key="7">
    <source>
        <dbReference type="SAM" id="SignalP"/>
    </source>
</evidence>
<feature type="signal peptide" evidence="7">
    <location>
        <begin position="1"/>
        <end position="18"/>
    </location>
</feature>
<sequence length="1776" mass="203234">MKLLVLAVVIAAVSSLHGDNNPEYNLSPWQVGKVYRYDVKSHTLARLEEGTNSGSAFKAYFIIRVKTPGRLQARLENPQHAQIHEQLPYERDLPYNLNYQPVQKLDNPFEISFEGGRINTLSLPSSMSLPHENLLKGLISTLQLDLSTHRNIQGSQNRYDQEQKQGLFRKMETDVTGDCETLYTVSPVASEWRRELPKFASEEDPIEITKSKNYGHCHHRVAYHFGMPEGAEWTGTAHNPEEDQFIRRAAVSRILVGKQGPIYKAETTSTVQVNPHLFGKQNAEVYSHVHIELESVEQDSQPEWETNENNRLIKNLLYSMSTKQIATHDSSSSSSSESYDHSYINEEPKQRLRHSMKVSKVGAVQYYINQQKKHRYDRSSSSSSSSSSSDSSSAYINDEMPSLNDPAYAALHMSPQTHTDKKQNSVNAQKLLQDMAQQLQNPNNMPKSDFLSKFNVLVRLIAAMTTEQLTQTSRTIEAAKSSNNNIKADMWMVYRDAVTQAGTLPAFQQIKNWINSKKIQGEEAAQVVASMPLTLRYPTKEVMIQFFKLARSPEVKDQLYLNTTALIAATKFINMGQVNNDTAHNFYPTHMYGRLARKYDNFVLEQILPPLAEELKNAIQSQDSVKAQVYVKSIGNLGHPEILRVFAPYLEGQIKVSTYLRVQIISNLYALTSQRNRQARAVLFSILRNTAEPYEVRVAAIHNIFNSHPTVAMMQAMAEMTYDDPSVHVRAALKSGIESAANLRSPHSWDLSRSAQMAKWMLQKENYGYQYSFKLFSDGYDMEDELEIFNSLSHIGSDDSLAPKYLKYSVKTKNTGWNKIQASVSSYKHFIEALEESMFYQQRSKSEHKYSSNKISELLNMKRVQRDSLEAFFYVNLANQQRYFTFSEEDLRQLPHDISEYFKKLEKGVEQHYTKTFNQAQVSVMFPVAMGVPFIYKYKEPTLIHIQGRAKGEFTRPSKEQPQYSAQIAKEVQFTYARNIDGDVGFMDTISNQHVSVGVVSKLQFNVPIKLDIQVKPKEFKIKAEPLHPEQDITVIHYSVWPYSTIHKKDSLLPISLDPNTKVIERQKKTLSFDNKFGQATGTIFHYQGYSYSTDYRNIGTIFKSPDFMTNVAAFVSQEDIALTHFNIRYLGKQSQNKAVTFTAVYDEYYNQKEGGEWGPAVEQEDLSPNSEARRQAMAKRVSAGINTANAKVVDFSATFEGSHKADYLLTAAVSQSPVDPKVQYAFFAGKNSAQHGKSQFNVVANAKFPKTNALNFLQVLDNDLKTTFEADIKFNHNGNIHLYAEAERSKKYTEELQKYPLAKQCVEDIARNNQYTDTCHKMIIKAHAPDHFKFTFNYKDISNGYKNYTYNAYMLAKYFGFWYAEVNPAKSLPEGKVEIELTASYLDRTFDASMMSKYGYVRMQNLPLLRSTPYALAIYQPFQPQERVANFYTSYQYQPYCSVDGSKIRTFSNRSYDYILTSSWHVVMYDEPQEHGIGHEVVILARKPKPNYQEVYISYKSETGKDFEVEIQPAPEGSKQPQVNVKTNSKKVSEGEFTIYWNDVEQKPFLEYYTQQDGVLMLNIEEYKLRAMYDGQRLIVLASANRQSARGICGSITGEPRDDYLTPEGLVDNPEYYAASYALYDEYSDPKTQELKTKAKQEAYQPKNKYTTVLRSDPEWQQDKTAASSPEEDWGSETAYRSRSYDKQRGPYVVKHQVQYYENHGEICITTTQLPVCQSHCTVMEYRIQATQVTCRPKLDQQFRSYRDQIKQGQGPVVTGVPKVKQFKVPAICNA</sequence>
<feature type="compositionally biased region" description="Low complexity" evidence="6">
    <location>
        <begin position="328"/>
        <end position="337"/>
    </location>
</feature>